<gene>
    <name evidence="2" type="ORF">GCM10011511_42390</name>
</gene>
<keyword evidence="1" id="KW-0472">Membrane</keyword>
<organism evidence="2 3">
    <name type="scientific">Puia dinghuensis</name>
    <dbReference type="NCBI Taxonomy" id="1792502"/>
    <lineage>
        <taxon>Bacteria</taxon>
        <taxon>Pseudomonadati</taxon>
        <taxon>Bacteroidota</taxon>
        <taxon>Chitinophagia</taxon>
        <taxon>Chitinophagales</taxon>
        <taxon>Chitinophagaceae</taxon>
        <taxon>Puia</taxon>
    </lineage>
</organism>
<feature type="transmembrane region" description="Helical" evidence="1">
    <location>
        <begin position="387"/>
        <end position="406"/>
    </location>
</feature>
<dbReference type="EMBL" id="BMJC01000004">
    <property type="protein sequence ID" value="GGB14153.1"/>
    <property type="molecule type" value="Genomic_DNA"/>
</dbReference>
<proteinExistence type="predicted"/>
<keyword evidence="1" id="KW-1133">Transmembrane helix</keyword>
<name>A0A8J2UH14_9BACT</name>
<dbReference type="Proteomes" id="UP000607559">
    <property type="component" value="Unassembled WGS sequence"/>
</dbReference>
<evidence type="ECO:0000313" key="2">
    <source>
        <dbReference type="EMBL" id="GGB14153.1"/>
    </source>
</evidence>
<protein>
    <submittedName>
        <fullName evidence="2">Cell envelope integrity protein CreD</fullName>
    </submittedName>
</protein>
<accession>A0A8J2UH14</accession>
<keyword evidence="1" id="KW-0812">Transmembrane</keyword>
<dbReference type="NCBIfam" id="NF008712">
    <property type="entry name" value="PRK11715.1-1"/>
    <property type="match status" value="1"/>
</dbReference>
<dbReference type="PIRSF" id="PIRSF004548">
    <property type="entry name" value="CreD"/>
    <property type="match status" value="1"/>
</dbReference>
<dbReference type="InterPro" id="IPR010364">
    <property type="entry name" value="Uncharacterised_IM_CreD"/>
</dbReference>
<dbReference type="Pfam" id="PF06123">
    <property type="entry name" value="CreD"/>
    <property type="match status" value="1"/>
</dbReference>
<feature type="transmembrane region" description="Helical" evidence="1">
    <location>
        <begin position="334"/>
        <end position="353"/>
    </location>
</feature>
<reference evidence="2" key="1">
    <citation type="journal article" date="2014" name="Int. J. Syst. Evol. Microbiol.">
        <title>Complete genome sequence of Corynebacterium casei LMG S-19264T (=DSM 44701T), isolated from a smear-ripened cheese.</title>
        <authorList>
            <consortium name="US DOE Joint Genome Institute (JGI-PGF)"/>
            <person name="Walter F."/>
            <person name="Albersmeier A."/>
            <person name="Kalinowski J."/>
            <person name="Ruckert C."/>
        </authorList>
    </citation>
    <scope>NUCLEOTIDE SEQUENCE</scope>
    <source>
        <strain evidence="2">CGMCC 1.15448</strain>
    </source>
</reference>
<keyword evidence="3" id="KW-1185">Reference proteome</keyword>
<comment type="caution">
    <text evidence="2">The sequence shown here is derived from an EMBL/GenBank/DDBJ whole genome shotgun (WGS) entry which is preliminary data.</text>
</comment>
<feature type="transmembrane region" description="Helical" evidence="1">
    <location>
        <begin position="412"/>
        <end position="430"/>
    </location>
</feature>
<dbReference type="RefSeq" id="WP_188935488.1">
    <property type="nucleotide sequence ID" value="NZ_BMJC01000004.1"/>
</dbReference>
<reference evidence="2" key="2">
    <citation type="submission" date="2020-09" db="EMBL/GenBank/DDBJ databases">
        <authorList>
            <person name="Sun Q."/>
            <person name="Zhou Y."/>
        </authorList>
    </citation>
    <scope>NUCLEOTIDE SEQUENCE</scope>
    <source>
        <strain evidence="2">CGMCC 1.15448</strain>
    </source>
</reference>
<feature type="transmembrane region" description="Helical" evidence="1">
    <location>
        <begin position="308"/>
        <end position="327"/>
    </location>
</feature>
<dbReference type="PANTHER" id="PTHR30092">
    <property type="entry name" value="INNER MEMBRANE PROTEIN CRED"/>
    <property type="match status" value="1"/>
</dbReference>
<sequence length="442" mass="49619">MENKSNFWSSYRILFKSAIIGALILLLLIPTSLIQNLVAERQQRQQEAVAEIRSRWAAPQTICGPVIGIPYIDVVTDNGNRQEIKRWAYFLPGKLNIRSRLVPEKRYRGIYQVVVYTTELDLQGSFDSLHLDELNLSPDNMLWKEATVFFDISDVQGLKEDMILHLTTHAESAGLDLTPARRSTEQFKTALAASLPDWLQAAAGSNIEFSASIKLKGSGNLSFIPAGRETKVEAASSWPDPSFTGSALPDLRTVKDSGFVADWKILALNRKFPQQWKQGVYELGDAAFGVNLIIPVDAYQQTTRSVKYAILIILLTFTAFLLIEWVYDRNIHALQYTLVGLALCIFYTLLLSFSEYLGFNGAYTIAAIATIGLIAWYVGSLLRSSRMSLFVTFLLVVQYGFVFTLIQLQDYALLMGSIGLFITLAIVMYFSRKIKNLHPSTH</sequence>
<dbReference type="PANTHER" id="PTHR30092:SF0">
    <property type="entry name" value="INNER MEMBRANE PROTEIN CRED"/>
    <property type="match status" value="1"/>
</dbReference>
<dbReference type="AlphaFoldDB" id="A0A8J2UH14"/>
<evidence type="ECO:0000313" key="3">
    <source>
        <dbReference type="Proteomes" id="UP000607559"/>
    </source>
</evidence>
<dbReference type="GO" id="GO:0005886">
    <property type="term" value="C:plasma membrane"/>
    <property type="evidence" value="ECO:0007669"/>
    <property type="project" value="TreeGrafter"/>
</dbReference>
<evidence type="ECO:0000256" key="1">
    <source>
        <dbReference type="SAM" id="Phobius"/>
    </source>
</evidence>
<feature type="transmembrane region" description="Helical" evidence="1">
    <location>
        <begin position="359"/>
        <end position="378"/>
    </location>
</feature>